<dbReference type="AlphaFoldDB" id="A0A1M6AKK8"/>
<dbReference type="Proteomes" id="UP000184231">
    <property type="component" value="Unassembled WGS sequence"/>
</dbReference>
<accession>A0A1M6AKK8</accession>
<protein>
    <recommendedName>
        <fullName evidence="4">Virus attachment protein p12 family protein</fullName>
    </recommendedName>
</protein>
<reference evidence="2 3" key="1">
    <citation type="submission" date="2016-11" db="EMBL/GenBank/DDBJ databases">
        <authorList>
            <person name="Jaros S."/>
            <person name="Januszkiewicz K."/>
            <person name="Wedrychowicz H."/>
        </authorList>
    </citation>
    <scope>NUCLEOTIDE SEQUENCE [LARGE SCALE GENOMIC DNA]</scope>
    <source>
        <strain evidence="2 3">CGMCC 1.8863</strain>
    </source>
</reference>
<dbReference type="STRING" id="558155.SAMN04487911_101257"/>
<sequence length="50" mass="5491">MNIIQHILVYITLALAVGYITKKFFLPKSLFAGKKKNNNKNCGDGNCGCS</sequence>
<feature type="transmembrane region" description="Helical" evidence="1">
    <location>
        <begin position="6"/>
        <end position="26"/>
    </location>
</feature>
<evidence type="ECO:0000313" key="3">
    <source>
        <dbReference type="Proteomes" id="UP000184231"/>
    </source>
</evidence>
<keyword evidence="1" id="KW-0472">Membrane</keyword>
<evidence type="ECO:0000256" key="1">
    <source>
        <dbReference type="SAM" id="Phobius"/>
    </source>
</evidence>
<keyword evidence="1" id="KW-0812">Transmembrane</keyword>
<gene>
    <name evidence="2" type="ORF">SAMN04487911_101257</name>
</gene>
<evidence type="ECO:0008006" key="4">
    <source>
        <dbReference type="Google" id="ProtNLM"/>
    </source>
</evidence>
<dbReference type="EMBL" id="FQYX01000001">
    <property type="protein sequence ID" value="SHI37044.1"/>
    <property type="molecule type" value="Genomic_DNA"/>
</dbReference>
<name>A0A1M6AKK8_9FLAO</name>
<keyword evidence="1" id="KW-1133">Transmembrane helix</keyword>
<proteinExistence type="predicted"/>
<keyword evidence="3" id="KW-1185">Reference proteome</keyword>
<organism evidence="2 3">
    <name type="scientific">Arenibacter nanhaiticus</name>
    <dbReference type="NCBI Taxonomy" id="558155"/>
    <lineage>
        <taxon>Bacteria</taxon>
        <taxon>Pseudomonadati</taxon>
        <taxon>Bacteroidota</taxon>
        <taxon>Flavobacteriia</taxon>
        <taxon>Flavobacteriales</taxon>
        <taxon>Flavobacteriaceae</taxon>
        <taxon>Arenibacter</taxon>
    </lineage>
</organism>
<evidence type="ECO:0000313" key="2">
    <source>
        <dbReference type="EMBL" id="SHI37044.1"/>
    </source>
</evidence>